<dbReference type="InterPro" id="IPR039261">
    <property type="entry name" value="FNR_nucleotide-bd"/>
</dbReference>
<dbReference type="PANTHER" id="PTHR47354:SF6">
    <property type="entry name" value="NADH OXIDOREDUCTASE HCR"/>
    <property type="match status" value="1"/>
</dbReference>
<gene>
    <name evidence="11" type="ORF">ACFFVI_02680</name>
</gene>
<dbReference type="PROSITE" id="PS51384">
    <property type="entry name" value="FAD_FR"/>
    <property type="match status" value="1"/>
</dbReference>
<evidence type="ECO:0000259" key="9">
    <source>
        <dbReference type="PROSITE" id="PS51085"/>
    </source>
</evidence>
<dbReference type="PROSITE" id="PS51085">
    <property type="entry name" value="2FE2S_FER_2"/>
    <property type="match status" value="1"/>
</dbReference>
<proteinExistence type="predicted"/>
<dbReference type="InterPro" id="IPR006058">
    <property type="entry name" value="2Fe2S_fd_BS"/>
</dbReference>
<dbReference type="SUPFAM" id="SSF54292">
    <property type="entry name" value="2Fe-2S ferredoxin-like"/>
    <property type="match status" value="1"/>
</dbReference>
<sequence>MTDILTAPAVVPHPREVPVWGDEEDEGDLVCVGVRDITHDIKSFFFSSVGGHVFHFDPGQFITLKLDIDGQRIDRSYTVSSSPTRPHRISITVKRQPGGIVSNWLHDNVTPGTVLTVAPPLGVFSLVHHPAPKYLFLSGGSGITPLMSMTRTLVDLGADVDVVFVHSARTPVDIVFRSELAGLPTQYPSVRVVNVCAEDAPGEVWHGHRGFLTIDLLKEIAPDLFEREVFVCGPPPYMKAIRTALADAGFDMAHHHEESFDFSTVQAAKTAEVPETTEPLVPVEPVGGEAAATDGFTISMVKSGRTFLCGPDEFILDAAFRAGISPPSSCSQGMCGTCKTVKLSGEVDMQHNGGIRPREVAAGKVLICCSKPLQDVELEL</sequence>
<dbReference type="InterPro" id="IPR050415">
    <property type="entry name" value="MRET"/>
</dbReference>
<dbReference type="Gene3D" id="2.40.30.10">
    <property type="entry name" value="Translation factors"/>
    <property type="match status" value="1"/>
</dbReference>
<dbReference type="PRINTS" id="PR00406">
    <property type="entry name" value="CYTB5RDTASE"/>
</dbReference>
<dbReference type="InterPro" id="IPR001433">
    <property type="entry name" value="OxRdtase_FAD/NAD-bd"/>
</dbReference>
<dbReference type="CDD" id="cd06215">
    <property type="entry name" value="FNR_iron_sulfur_binding_1"/>
    <property type="match status" value="1"/>
</dbReference>
<evidence type="ECO:0000256" key="2">
    <source>
        <dbReference type="ARBA" id="ARBA00022630"/>
    </source>
</evidence>
<evidence type="ECO:0000313" key="12">
    <source>
        <dbReference type="Proteomes" id="UP001589748"/>
    </source>
</evidence>
<accession>A0ABV5LP43</accession>
<feature type="domain" description="FAD-binding FR-type" evidence="10">
    <location>
        <begin position="24"/>
        <end position="127"/>
    </location>
</feature>
<evidence type="ECO:0000256" key="1">
    <source>
        <dbReference type="ARBA" id="ARBA00001974"/>
    </source>
</evidence>
<dbReference type="Pfam" id="PF00111">
    <property type="entry name" value="Fer2"/>
    <property type="match status" value="1"/>
</dbReference>
<dbReference type="InterPro" id="IPR017927">
    <property type="entry name" value="FAD-bd_FR_type"/>
</dbReference>
<keyword evidence="12" id="KW-1185">Reference proteome</keyword>
<dbReference type="PANTHER" id="PTHR47354">
    <property type="entry name" value="NADH OXIDOREDUCTASE HCR"/>
    <property type="match status" value="1"/>
</dbReference>
<evidence type="ECO:0000256" key="4">
    <source>
        <dbReference type="ARBA" id="ARBA00022723"/>
    </source>
</evidence>
<dbReference type="SUPFAM" id="SSF52343">
    <property type="entry name" value="Ferredoxin reductase-like, C-terminal NADP-linked domain"/>
    <property type="match status" value="1"/>
</dbReference>
<dbReference type="InterPro" id="IPR017938">
    <property type="entry name" value="Riboflavin_synthase-like_b-brl"/>
</dbReference>
<evidence type="ECO:0000256" key="7">
    <source>
        <dbReference type="ARBA" id="ARBA00023004"/>
    </source>
</evidence>
<protein>
    <submittedName>
        <fullName evidence="11">FAD-binding oxidoreductase</fullName>
    </submittedName>
</protein>
<dbReference type="InterPro" id="IPR036010">
    <property type="entry name" value="2Fe-2S_ferredoxin-like_sf"/>
</dbReference>
<keyword evidence="3" id="KW-0001">2Fe-2S</keyword>
<dbReference type="Pfam" id="PF00175">
    <property type="entry name" value="NAD_binding_1"/>
    <property type="match status" value="1"/>
</dbReference>
<dbReference type="Gene3D" id="3.40.50.80">
    <property type="entry name" value="Nucleotide-binding domain of ferredoxin-NADP reductase (FNR) module"/>
    <property type="match status" value="1"/>
</dbReference>
<reference evidence="11 12" key="1">
    <citation type="submission" date="2024-09" db="EMBL/GenBank/DDBJ databases">
        <authorList>
            <person name="Sun Q."/>
            <person name="Mori K."/>
        </authorList>
    </citation>
    <scope>NUCLEOTIDE SEQUENCE [LARGE SCALE GENOMIC DNA]</scope>
    <source>
        <strain evidence="11 12">TISTR 1856</strain>
    </source>
</reference>
<name>A0ABV5LP43_9ACTN</name>
<dbReference type="Gene3D" id="3.10.20.30">
    <property type="match status" value="1"/>
</dbReference>
<keyword evidence="8" id="KW-0411">Iron-sulfur</keyword>
<keyword evidence="2" id="KW-0285">Flavoprotein</keyword>
<dbReference type="Proteomes" id="UP001589748">
    <property type="component" value="Unassembled WGS sequence"/>
</dbReference>
<organism evidence="11 12">
    <name type="scientific">Kineococcus gynurae</name>
    <dbReference type="NCBI Taxonomy" id="452979"/>
    <lineage>
        <taxon>Bacteria</taxon>
        <taxon>Bacillati</taxon>
        <taxon>Actinomycetota</taxon>
        <taxon>Actinomycetes</taxon>
        <taxon>Kineosporiales</taxon>
        <taxon>Kineosporiaceae</taxon>
        <taxon>Kineococcus</taxon>
    </lineage>
</organism>
<dbReference type="InterPro" id="IPR001041">
    <property type="entry name" value="2Fe-2S_ferredoxin-type"/>
</dbReference>
<dbReference type="RefSeq" id="WP_380139785.1">
    <property type="nucleotide sequence ID" value="NZ_JBHLUI010000012.1"/>
</dbReference>
<keyword evidence="4" id="KW-0479">Metal-binding</keyword>
<evidence type="ECO:0000256" key="5">
    <source>
        <dbReference type="ARBA" id="ARBA00022827"/>
    </source>
</evidence>
<dbReference type="PROSITE" id="PS00197">
    <property type="entry name" value="2FE2S_FER_1"/>
    <property type="match status" value="1"/>
</dbReference>
<evidence type="ECO:0000259" key="10">
    <source>
        <dbReference type="PROSITE" id="PS51384"/>
    </source>
</evidence>
<dbReference type="SUPFAM" id="SSF63380">
    <property type="entry name" value="Riboflavin synthase domain-like"/>
    <property type="match status" value="1"/>
</dbReference>
<dbReference type="EMBL" id="JBHMDM010000001">
    <property type="protein sequence ID" value="MFB9375865.1"/>
    <property type="molecule type" value="Genomic_DNA"/>
</dbReference>
<comment type="cofactor">
    <cofactor evidence="1">
        <name>FAD</name>
        <dbReference type="ChEBI" id="CHEBI:57692"/>
    </cofactor>
</comment>
<evidence type="ECO:0000256" key="8">
    <source>
        <dbReference type="ARBA" id="ARBA00023014"/>
    </source>
</evidence>
<evidence type="ECO:0000256" key="3">
    <source>
        <dbReference type="ARBA" id="ARBA00022714"/>
    </source>
</evidence>
<keyword evidence="7" id="KW-0408">Iron</keyword>
<keyword evidence="5" id="KW-0274">FAD</keyword>
<comment type="caution">
    <text evidence="11">The sequence shown here is derived from an EMBL/GenBank/DDBJ whole genome shotgun (WGS) entry which is preliminary data.</text>
</comment>
<dbReference type="Pfam" id="PF00970">
    <property type="entry name" value="FAD_binding_6"/>
    <property type="match status" value="1"/>
</dbReference>
<evidence type="ECO:0000313" key="11">
    <source>
        <dbReference type="EMBL" id="MFB9375865.1"/>
    </source>
</evidence>
<feature type="domain" description="2Fe-2S ferredoxin-type" evidence="9">
    <location>
        <begin position="296"/>
        <end position="380"/>
    </location>
</feature>
<dbReference type="InterPro" id="IPR008333">
    <property type="entry name" value="Cbr1-like_FAD-bd_dom"/>
</dbReference>
<dbReference type="InterPro" id="IPR012675">
    <property type="entry name" value="Beta-grasp_dom_sf"/>
</dbReference>
<dbReference type="CDD" id="cd00207">
    <property type="entry name" value="fer2"/>
    <property type="match status" value="1"/>
</dbReference>
<keyword evidence="6" id="KW-0560">Oxidoreductase</keyword>
<evidence type="ECO:0000256" key="6">
    <source>
        <dbReference type="ARBA" id="ARBA00023002"/>
    </source>
</evidence>